<reference evidence="1 2" key="1">
    <citation type="journal article" date="2022" name="Nat. Genet.">
        <title>Improved pea reference genome and pan-genome highlight genomic features and evolutionary characteristics.</title>
        <authorList>
            <person name="Yang T."/>
            <person name="Liu R."/>
            <person name="Luo Y."/>
            <person name="Hu S."/>
            <person name="Wang D."/>
            <person name="Wang C."/>
            <person name="Pandey M.K."/>
            <person name="Ge S."/>
            <person name="Xu Q."/>
            <person name="Li N."/>
            <person name="Li G."/>
            <person name="Huang Y."/>
            <person name="Saxena R.K."/>
            <person name="Ji Y."/>
            <person name="Li M."/>
            <person name="Yan X."/>
            <person name="He Y."/>
            <person name="Liu Y."/>
            <person name="Wang X."/>
            <person name="Xiang C."/>
            <person name="Varshney R.K."/>
            <person name="Ding H."/>
            <person name="Gao S."/>
            <person name="Zong X."/>
        </authorList>
    </citation>
    <scope>NUCLEOTIDE SEQUENCE [LARGE SCALE GENOMIC DNA]</scope>
    <source>
        <strain evidence="1 2">cv. Zhongwan 6</strain>
    </source>
</reference>
<dbReference type="Gramene" id="Psat06G0658300-T1">
    <property type="protein sequence ID" value="KAI5402175.1"/>
    <property type="gene ID" value="KIW84_066583"/>
</dbReference>
<gene>
    <name evidence="1" type="ORF">KIW84_066583</name>
</gene>
<keyword evidence="2" id="KW-1185">Reference proteome</keyword>
<evidence type="ECO:0000313" key="2">
    <source>
        <dbReference type="Proteomes" id="UP001058974"/>
    </source>
</evidence>
<name>A0A9D4WJX3_PEA</name>
<dbReference type="EMBL" id="JAMSHJ010000006">
    <property type="protein sequence ID" value="KAI5402175.1"/>
    <property type="molecule type" value="Genomic_DNA"/>
</dbReference>
<sequence>MFRNHFISHSNSEGHRTYLLIFKRDCVDRYHPELHLLDSRIKLTLPPPFQEDDFYLNILGKTSVSGVFGIGTKNVRGGSNKVKYVLWNPAIEEFVVIPPSPDELVPKHPRLGVFHDFHGFGYDQVRDDFKILHMDDMAQWCVGNPFNGEELYMNGACHWLVKGKHDQIFMMSFDMSHEVFFTTPIDERSDLDDGYLTGLNGSIAFITNHDKNNIFHISILGELGVKESWIKLFIYGPMPSIDWPPIGFGKKGYIFFRKIDDELAYVDLSTQIIEELGIKGEDYCCYTGLYQESLLSIGGSSN</sequence>
<dbReference type="PANTHER" id="PTHR31111:SF136">
    <property type="entry name" value="F-BOX ASSOCIATED DOMAIN-CONTAINING PROTEIN"/>
    <property type="match status" value="1"/>
</dbReference>
<evidence type="ECO:0000313" key="1">
    <source>
        <dbReference type="EMBL" id="KAI5402175.1"/>
    </source>
</evidence>
<dbReference type="PANTHER" id="PTHR31111">
    <property type="entry name" value="BNAA05G37150D PROTEIN-RELATED"/>
    <property type="match status" value="1"/>
</dbReference>
<accession>A0A9D4WJX3</accession>
<dbReference type="AlphaFoldDB" id="A0A9D4WJX3"/>
<organism evidence="1 2">
    <name type="scientific">Pisum sativum</name>
    <name type="common">Garden pea</name>
    <name type="synonym">Lathyrus oleraceus</name>
    <dbReference type="NCBI Taxonomy" id="3888"/>
    <lineage>
        <taxon>Eukaryota</taxon>
        <taxon>Viridiplantae</taxon>
        <taxon>Streptophyta</taxon>
        <taxon>Embryophyta</taxon>
        <taxon>Tracheophyta</taxon>
        <taxon>Spermatophyta</taxon>
        <taxon>Magnoliopsida</taxon>
        <taxon>eudicotyledons</taxon>
        <taxon>Gunneridae</taxon>
        <taxon>Pentapetalae</taxon>
        <taxon>rosids</taxon>
        <taxon>fabids</taxon>
        <taxon>Fabales</taxon>
        <taxon>Fabaceae</taxon>
        <taxon>Papilionoideae</taxon>
        <taxon>50 kb inversion clade</taxon>
        <taxon>NPAAA clade</taxon>
        <taxon>Hologalegina</taxon>
        <taxon>IRL clade</taxon>
        <taxon>Fabeae</taxon>
        <taxon>Lathyrus</taxon>
    </lineage>
</organism>
<evidence type="ECO:0008006" key="3">
    <source>
        <dbReference type="Google" id="ProtNLM"/>
    </source>
</evidence>
<comment type="caution">
    <text evidence="1">The sequence shown here is derived from an EMBL/GenBank/DDBJ whole genome shotgun (WGS) entry which is preliminary data.</text>
</comment>
<proteinExistence type="predicted"/>
<protein>
    <recommendedName>
        <fullName evidence="3">F-box protein</fullName>
    </recommendedName>
</protein>
<dbReference type="Proteomes" id="UP001058974">
    <property type="component" value="Chromosome 6"/>
</dbReference>